<protein>
    <submittedName>
        <fullName evidence="2">Uncharacterized protein</fullName>
    </submittedName>
</protein>
<feature type="compositionally biased region" description="Basic and acidic residues" evidence="1">
    <location>
        <begin position="107"/>
        <end position="120"/>
    </location>
</feature>
<dbReference type="OrthoDB" id="853871at2"/>
<dbReference type="AlphaFoldDB" id="A0A2S9J867"/>
<evidence type="ECO:0000313" key="2">
    <source>
        <dbReference type="EMBL" id="PRD48929.1"/>
    </source>
</evidence>
<sequence>MTFEDFFAKKKIDLSQLRGDNGPLYEEFRQHYAQMGEKSFDHTKKFWFNKLRKQYALTEEVETAVKDESVAVEILEELSPRSKEAETPSSKPAGFKPRFKAGATKAAEPEKPKEEHKPETSETPTSKPAGFKPRFKAGATKAAEPEKPKEEHKPETSETPTSKPAGFKPRFKAGATKAAEPEKPKEEHKPETSETPTSKPAGFKPRFKAGATKTQPPKSEGE</sequence>
<evidence type="ECO:0000313" key="3">
    <source>
        <dbReference type="Proteomes" id="UP000239711"/>
    </source>
</evidence>
<dbReference type="EMBL" id="PVBQ01000002">
    <property type="protein sequence ID" value="PRD48929.1"/>
    <property type="molecule type" value="Genomic_DNA"/>
</dbReference>
<evidence type="ECO:0000256" key="1">
    <source>
        <dbReference type="SAM" id="MobiDB-lite"/>
    </source>
</evidence>
<gene>
    <name evidence="2" type="ORF">C5745_03050</name>
</gene>
<dbReference type="Proteomes" id="UP000239711">
    <property type="component" value="Unassembled WGS sequence"/>
</dbReference>
<name>A0A2S9J867_9SPHI</name>
<feature type="compositionally biased region" description="Basic and acidic residues" evidence="1">
    <location>
        <begin position="143"/>
        <end position="156"/>
    </location>
</feature>
<feature type="region of interest" description="Disordered" evidence="1">
    <location>
        <begin position="76"/>
        <end position="222"/>
    </location>
</feature>
<feature type="compositionally biased region" description="Polar residues" evidence="1">
    <location>
        <begin position="212"/>
        <end position="222"/>
    </location>
</feature>
<organism evidence="2 3">
    <name type="scientific">Sphingobacterium haloxyli</name>
    <dbReference type="NCBI Taxonomy" id="2100533"/>
    <lineage>
        <taxon>Bacteria</taxon>
        <taxon>Pseudomonadati</taxon>
        <taxon>Bacteroidota</taxon>
        <taxon>Sphingobacteriia</taxon>
        <taxon>Sphingobacteriales</taxon>
        <taxon>Sphingobacteriaceae</taxon>
        <taxon>Sphingobacterium</taxon>
    </lineage>
</organism>
<dbReference type="RefSeq" id="WP_105715494.1">
    <property type="nucleotide sequence ID" value="NZ_PVBQ01000002.1"/>
</dbReference>
<proteinExistence type="predicted"/>
<keyword evidence="3" id="KW-1185">Reference proteome</keyword>
<feature type="compositionally biased region" description="Basic and acidic residues" evidence="1">
    <location>
        <begin position="179"/>
        <end position="192"/>
    </location>
</feature>
<reference evidence="2 3" key="1">
    <citation type="submission" date="2018-02" db="EMBL/GenBank/DDBJ databases">
        <title>The draft genome of Sphingobacterium sp. 5JN-11.</title>
        <authorList>
            <person name="Liu L."/>
            <person name="Li L."/>
            <person name="Liang L."/>
            <person name="Zhang X."/>
            <person name="Wang T."/>
        </authorList>
    </citation>
    <scope>NUCLEOTIDE SEQUENCE [LARGE SCALE GENOMIC DNA]</scope>
    <source>
        <strain evidence="2 3">5JN-11</strain>
    </source>
</reference>
<comment type="caution">
    <text evidence="2">The sequence shown here is derived from an EMBL/GenBank/DDBJ whole genome shotgun (WGS) entry which is preliminary data.</text>
</comment>
<accession>A0A2S9J867</accession>